<accession>A0A0M0G4P9</accession>
<organism evidence="3 4">
    <name type="scientific">Rossellomorea marisflavi</name>
    <dbReference type="NCBI Taxonomy" id="189381"/>
    <lineage>
        <taxon>Bacteria</taxon>
        <taxon>Bacillati</taxon>
        <taxon>Bacillota</taxon>
        <taxon>Bacilli</taxon>
        <taxon>Bacillales</taxon>
        <taxon>Bacillaceae</taxon>
        <taxon>Rossellomorea</taxon>
    </lineage>
</organism>
<feature type="signal peptide" evidence="2">
    <location>
        <begin position="1"/>
        <end position="19"/>
    </location>
</feature>
<proteinExistence type="predicted"/>
<feature type="chain" id="PRO_5039470357" description="Lipoprotein" evidence="2">
    <location>
        <begin position="20"/>
        <end position="171"/>
    </location>
</feature>
<comment type="caution">
    <text evidence="3">The sequence shown here is derived from an EMBL/GenBank/DDBJ whole genome shotgun (WGS) entry which is preliminary data.</text>
</comment>
<reference evidence="4" key="1">
    <citation type="submission" date="2015-07" db="EMBL/GenBank/DDBJ databases">
        <title>Fjat-14235 jcm11544.</title>
        <authorList>
            <person name="Liu B."/>
            <person name="Wang J."/>
            <person name="Zhu Y."/>
            <person name="Liu G."/>
            <person name="Chen Q."/>
            <person name="Chen Z."/>
            <person name="Lan J."/>
            <person name="Che J."/>
            <person name="Ge C."/>
            <person name="Shi H."/>
            <person name="Pan Z."/>
            <person name="Liu X."/>
        </authorList>
    </citation>
    <scope>NUCLEOTIDE SEQUENCE [LARGE SCALE GENOMIC DNA]</scope>
    <source>
        <strain evidence="4">JCM 11544</strain>
    </source>
</reference>
<feature type="compositionally biased region" description="Basic and acidic residues" evidence="1">
    <location>
        <begin position="21"/>
        <end position="52"/>
    </location>
</feature>
<keyword evidence="2" id="KW-0732">Signal</keyword>
<gene>
    <name evidence="3" type="ORF">AF331_12405</name>
</gene>
<evidence type="ECO:0000256" key="2">
    <source>
        <dbReference type="SAM" id="SignalP"/>
    </source>
</evidence>
<keyword evidence="4" id="KW-1185">Reference proteome</keyword>
<dbReference type="STRING" id="189381.GCA_900166615_01403"/>
<dbReference type="PROSITE" id="PS51257">
    <property type="entry name" value="PROKAR_LIPOPROTEIN"/>
    <property type="match status" value="1"/>
</dbReference>
<evidence type="ECO:0000313" key="3">
    <source>
        <dbReference type="EMBL" id="KON84810.1"/>
    </source>
</evidence>
<evidence type="ECO:0000256" key="1">
    <source>
        <dbReference type="SAM" id="MobiDB-lite"/>
    </source>
</evidence>
<evidence type="ECO:0008006" key="5">
    <source>
        <dbReference type="Google" id="ProtNLM"/>
    </source>
</evidence>
<feature type="region of interest" description="Disordered" evidence="1">
    <location>
        <begin position="21"/>
        <end position="54"/>
    </location>
</feature>
<dbReference type="PATRIC" id="fig|189381.12.peg.2517"/>
<protein>
    <recommendedName>
        <fullName evidence="5">Lipoprotein</fullName>
    </recommendedName>
</protein>
<name>A0A0M0G4P9_9BACI</name>
<dbReference type="Proteomes" id="UP000037405">
    <property type="component" value="Unassembled WGS sequence"/>
</dbReference>
<dbReference type="AlphaFoldDB" id="A0A0M0G4P9"/>
<dbReference type="RefSeq" id="WP_053428410.1">
    <property type="nucleotide sequence ID" value="NZ_JAUKEF010000007.1"/>
</dbReference>
<dbReference type="EMBL" id="LGUE01000004">
    <property type="protein sequence ID" value="KON84810.1"/>
    <property type="molecule type" value="Genomic_DNA"/>
</dbReference>
<sequence>MKKFLVVVLVALLLGACGATETKEPKSVDSSEKSENETNKEETKKEEPKKLNQEIADTENIKATLISVEKKKDDVFGDTIEVMFEVENKRDDTIEIQAREVSADGKMVDEGMLSMSQEISGGKKADAILTIQSYDEGKEIPELKENLEMILYAFSWDNMDFEEEHNVKIDF</sequence>
<evidence type="ECO:0000313" key="4">
    <source>
        <dbReference type="Proteomes" id="UP000037405"/>
    </source>
</evidence>